<evidence type="ECO:0000313" key="2">
    <source>
        <dbReference type="EMBL" id="KAL0315459.1"/>
    </source>
</evidence>
<dbReference type="PANTHER" id="PTHR46890:SF48">
    <property type="entry name" value="RNA-DIRECTED DNA POLYMERASE"/>
    <property type="match status" value="1"/>
</dbReference>
<sequence>MPKYFSTTTISLIPKIASPASWSEYRPISLCNVMNKIYTKLMIIRLGHVLSKVVSLSQSGFVPGQLLSNNVLLAHELIHSLESRRPEPNVVFKLVMAKAYDRVSWEFLYQVLRQKGLPQRYIGLVASAVSHYWFSILVNDEHAGFFHLTRGLWLRDPLSLAFVVLAAHYLLRGLDRLFEAHSMMYYQVTSRIRVSHLEYADDMMIFTNTCQQNMEICDFLQAYERVSG</sequence>
<gene>
    <name evidence="2" type="ORF">Sradi_5424100</name>
</gene>
<evidence type="ECO:0000259" key="1">
    <source>
        <dbReference type="PROSITE" id="PS50878"/>
    </source>
</evidence>
<name>A0AAW2LA55_SESRA</name>
<dbReference type="PROSITE" id="PS50878">
    <property type="entry name" value="RT_POL"/>
    <property type="match status" value="1"/>
</dbReference>
<dbReference type="AlphaFoldDB" id="A0AAW2LA55"/>
<feature type="domain" description="Reverse transcriptase" evidence="1">
    <location>
        <begin position="1"/>
        <end position="228"/>
    </location>
</feature>
<proteinExistence type="predicted"/>
<organism evidence="2">
    <name type="scientific">Sesamum radiatum</name>
    <name type="common">Black benniseed</name>
    <dbReference type="NCBI Taxonomy" id="300843"/>
    <lineage>
        <taxon>Eukaryota</taxon>
        <taxon>Viridiplantae</taxon>
        <taxon>Streptophyta</taxon>
        <taxon>Embryophyta</taxon>
        <taxon>Tracheophyta</taxon>
        <taxon>Spermatophyta</taxon>
        <taxon>Magnoliopsida</taxon>
        <taxon>eudicotyledons</taxon>
        <taxon>Gunneridae</taxon>
        <taxon>Pentapetalae</taxon>
        <taxon>asterids</taxon>
        <taxon>lamiids</taxon>
        <taxon>Lamiales</taxon>
        <taxon>Pedaliaceae</taxon>
        <taxon>Sesamum</taxon>
    </lineage>
</organism>
<reference evidence="2" key="1">
    <citation type="submission" date="2020-06" db="EMBL/GenBank/DDBJ databases">
        <authorList>
            <person name="Li T."/>
            <person name="Hu X."/>
            <person name="Zhang T."/>
            <person name="Song X."/>
            <person name="Zhang H."/>
            <person name="Dai N."/>
            <person name="Sheng W."/>
            <person name="Hou X."/>
            <person name="Wei L."/>
        </authorList>
    </citation>
    <scope>NUCLEOTIDE SEQUENCE</scope>
    <source>
        <strain evidence="2">G02</strain>
        <tissue evidence="2">Leaf</tissue>
    </source>
</reference>
<dbReference type="InterPro" id="IPR000477">
    <property type="entry name" value="RT_dom"/>
</dbReference>
<reference evidence="2" key="2">
    <citation type="journal article" date="2024" name="Plant">
        <title>Genomic evolution and insights into agronomic trait innovations of Sesamum species.</title>
        <authorList>
            <person name="Miao H."/>
            <person name="Wang L."/>
            <person name="Qu L."/>
            <person name="Liu H."/>
            <person name="Sun Y."/>
            <person name="Le M."/>
            <person name="Wang Q."/>
            <person name="Wei S."/>
            <person name="Zheng Y."/>
            <person name="Lin W."/>
            <person name="Duan Y."/>
            <person name="Cao H."/>
            <person name="Xiong S."/>
            <person name="Wang X."/>
            <person name="Wei L."/>
            <person name="Li C."/>
            <person name="Ma Q."/>
            <person name="Ju M."/>
            <person name="Zhao R."/>
            <person name="Li G."/>
            <person name="Mu C."/>
            <person name="Tian Q."/>
            <person name="Mei H."/>
            <person name="Zhang T."/>
            <person name="Gao T."/>
            <person name="Zhang H."/>
        </authorList>
    </citation>
    <scope>NUCLEOTIDE SEQUENCE</scope>
    <source>
        <strain evidence="2">G02</strain>
    </source>
</reference>
<protein>
    <recommendedName>
        <fullName evidence="1">Reverse transcriptase domain-containing protein</fullName>
    </recommendedName>
</protein>
<dbReference type="PANTHER" id="PTHR46890">
    <property type="entry name" value="NON-LTR RETROLELEMENT REVERSE TRANSCRIPTASE-LIKE PROTEIN-RELATED"/>
    <property type="match status" value="1"/>
</dbReference>
<comment type="caution">
    <text evidence="2">The sequence shown here is derived from an EMBL/GenBank/DDBJ whole genome shotgun (WGS) entry which is preliminary data.</text>
</comment>
<dbReference type="EMBL" id="JACGWJ010000025">
    <property type="protein sequence ID" value="KAL0315459.1"/>
    <property type="molecule type" value="Genomic_DNA"/>
</dbReference>
<dbReference type="CDD" id="cd01650">
    <property type="entry name" value="RT_nLTR_like"/>
    <property type="match status" value="1"/>
</dbReference>
<dbReference type="InterPro" id="IPR052343">
    <property type="entry name" value="Retrotransposon-Effector_Assoc"/>
</dbReference>
<accession>A0AAW2LA55</accession>
<dbReference type="Pfam" id="PF00078">
    <property type="entry name" value="RVT_1"/>
    <property type="match status" value="1"/>
</dbReference>